<dbReference type="EMBL" id="ML975150">
    <property type="protein sequence ID" value="KAF1816454.1"/>
    <property type="molecule type" value="Genomic_DNA"/>
</dbReference>
<evidence type="ECO:0000256" key="2">
    <source>
        <dbReference type="ARBA" id="ARBA00022490"/>
    </source>
</evidence>
<dbReference type="InterPro" id="IPR003114">
    <property type="entry name" value="Phox_assoc"/>
</dbReference>
<reference evidence="4 6" key="1">
    <citation type="submission" date="2020-01" db="EMBL/GenBank/DDBJ databases">
        <authorList>
            <consortium name="DOE Joint Genome Institute"/>
            <person name="Haridas S."/>
            <person name="Albert R."/>
            <person name="Binder M."/>
            <person name="Bloem J."/>
            <person name="Labutti K."/>
            <person name="Salamov A."/>
            <person name="Andreopoulos B."/>
            <person name="Baker S.E."/>
            <person name="Barry K."/>
            <person name="Bills G."/>
            <person name="Bluhm B.H."/>
            <person name="Cannon C."/>
            <person name="Castanera R."/>
            <person name="Culley D.E."/>
            <person name="Daum C."/>
            <person name="Ezra D."/>
            <person name="Gonzalez J.B."/>
            <person name="Henrissat B."/>
            <person name="Kuo A."/>
            <person name="Liang C."/>
            <person name="Lipzen A."/>
            <person name="Lutzoni F."/>
            <person name="Magnuson J."/>
            <person name="Mondo S."/>
            <person name="Nolan M."/>
            <person name="Ohm R."/>
            <person name="Pangilinan J."/>
            <person name="Park H.-J."/>
            <person name="Ramirez L."/>
            <person name="Alfaro M."/>
            <person name="Sun H."/>
            <person name="Tritt A."/>
            <person name="Yoshinaga Y."/>
            <person name="Zwiers L.-H."/>
            <person name="Turgeon B.G."/>
            <person name="Goodwin S.B."/>
            <person name="Spatafora J.W."/>
            <person name="Crous P.W."/>
            <person name="Grigoriev I.V."/>
        </authorList>
    </citation>
    <scope>NUCLEOTIDE SEQUENCE</scope>
    <source>
        <strain evidence="4 6">CBS 781.70</strain>
    </source>
</reference>
<dbReference type="AlphaFoldDB" id="A0A6G1GEK1"/>
<dbReference type="GO" id="GO:0005770">
    <property type="term" value="C:late endosome"/>
    <property type="evidence" value="ECO:0007669"/>
    <property type="project" value="TreeGrafter"/>
</dbReference>
<dbReference type="PANTHER" id="PTHR22999:SF23">
    <property type="entry name" value="SORTING NEXIN-16"/>
    <property type="match status" value="1"/>
</dbReference>
<dbReference type="PROSITE" id="PS51207">
    <property type="entry name" value="PXA"/>
    <property type="match status" value="1"/>
</dbReference>
<keyword evidence="5" id="KW-1185">Reference proteome</keyword>
<evidence type="ECO:0000256" key="1">
    <source>
        <dbReference type="ARBA" id="ARBA00004496"/>
    </source>
</evidence>
<organism evidence="4">
    <name type="scientific">Eremomyces bilateralis CBS 781.70</name>
    <dbReference type="NCBI Taxonomy" id="1392243"/>
    <lineage>
        <taxon>Eukaryota</taxon>
        <taxon>Fungi</taxon>
        <taxon>Dikarya</taxon>
        <taxon>Ascomycota</taxon>
        <taxon>Pezizomycotina</taxon>
        <taxon>Dothideomycetes</taxon>
        <taxon>Dothideomycetes incertae sedis</taxon>
        <taxon>Eremomycetales</taxon>
        <taxon>Eremomycetaceae</taxon>
        <taxon>Eremomyces</taxon>
    </lineage>
</organism>
<gene>
    <name evidence="4 6" type="ORF">P152DRAFT_124872</name>
</gene>
<dbReference type="PANTHER" id="PTHR22999">
    <property type="entry name" value="PX SERINE/THREONINE KINASE PXK"/>
    <property type="match status" value="1"/>
</dbReference>
<evidence type="ECO:0000313" key="5">
    <source>
        <dbReference type="Proteomes" id="UP000504638"/>
    </source>
</evidence>
<accession>A0A6G1GEK1</accession>
<reference evidence="6" key="3">
    <citation type="submission" date="2025-04" db="UniProtKB">
        <authorList>
            <consortium name="RefSeq"/>
        </authorList>
    </citation>
    <scope>IDENTIFICATION</scope>
    <source>
        <strain evidence="6">CBS 781.70</strain>
    </source>
</reference>
<reference evidence="6" key="2">
    <citation type="submission" date="2020-04" db="EMBL/GenBank/DDBJ databases">
        <authorList>
            <consortium name="NCBI Genome Project"/>
        </authorList>
    </citation>
    <scope>NUCLEOTIDE SEQUENCE</scope>
    <source>
        <strain evidence="6">CBS 781.70</strain>
    </source>
</reference>
<dbReference type="GO" id="GO:0045022">
    <property type="term" value="P:early endosome to late endosome transport"/>
    <property type="evidence" value="ECO:0007669"/>
    <property type="project" value="TreeGrafter"/>
</dbReference>
<evidence type="ECO:0000313" key="4">
    <source>
        <dbReference type="EMBL" id="KAF1816454.1"/>
    </source>
</evidence>
<protein>
    <recommendedName>
        <fullName evidence="3">PXA domain-containing protein</fullName>
    </recommendedName>
</protein>
<name>A0A6G1GEK1_9PEZI</name>
<dbReference type="Pfam" id="PF02194">
    <property type="entry name" value="PXA"/>
    <property type="match status" value="1"/>
</dbReference>
<dbReference type="Proteomes" id="UP000504638">
    <property type="component" value="Unplaced"/>
</dbReference>
<proteinExistence type="predicted"/>
<dbReference type="RefSeq" id="XP_033538085.1">
    <property type="nucleotide sequence ID" value="XM_033673726.1"/>
</dbReference>
<dbReference type="GeneID" id="54414296"/>
<comment type="subcellular location">
    <subcellularLocation>
        <location evidence="1">Cytoplasm</location>
    </subcellularLocation>
</comment>
<dbReference type="GO" id="GO:0005769">
    <property type="term" value="C:early endosome"/>
    <property type="evidence" value="ECO:0007669"/>
    <property type="project" value="TreeGrafter"/>
</dbReference>
<evidence type="ECO:0000259" key="3">
    <source>
        <dbReference type="PROSITE" id="PS51207"/>
    </source>
</evidence>
<sequence>MQRPALTVSAPSLEIGTPSKSTADVSDKATTAFVRRTLCSQNNTGDLGRVTPRPVEELLPPLTSSNDVDLQLYGFIAIIIKEFVYSWYSKITPDHTFVDEAIRIVAHCTRALEQRLRQVDLESLLLDEIPDLIDAHVTAYRVAHQSADLHPYSAGARQVYHTLNPHPALSPAPVPANPETVREQERNEEAWRHLLVQGVLAVLLPTEDLENRCLHALVTESLAEMILGTGVSGRVCEGWVLWEGITKAIGAAKSRSTDLKEMKRSKRRLGSLGRLERFGLLSSHGADKFPRRASSWTSLSGSVSAWFWIAAQYVFLAFTALRGAIIAFATSSSLPARGAAIAKSPSVEVAHSEIPSFKSESGRQAPESLRPIVSMKAWACFANLIELDDCMPWLSGFIAILYTGVVEGPGRLGYTDGTLDR</sequence>
<dbReference type="SMART" id="SM00313">
    <property type="entry name" value="PXA"/>
    <property type="match status" value="1"/>
</dbReference>
<dbReference type="GO" id="GO:0035091">
    <property type="term" value="F:phosphatidylinositol binding"/>
    <property type="evidence" value="ECO:0007669"/>
    <property type="project" value="TreeGrafter"/>
</dbReference>
<dbReference type="OrthoDB" id="5582218at2759"/>
<feature type="domain" description="PXA" evidence="3">
    <location>
        <begin position="65"/>
        <end position="253"/>
    </location>
</feature>
<keyword evidence="2" id="KW-0963">Cytoplasm</keyword>
<evidence type="ECO:0000313" key="6">
    <source>
        <dbReference type="RefSeq" id="XP_033538085.1"/>
    </source>
</evidence>
<dbReference type="InterPro" id="IPR051837">
    <property type="entry name" value="SortingNexin/PXDomain-PKLike"/>
</dbReference>